<evidence type="ECO:0000313" key="3">
    <source>
        <dbReference type="Proteomes" id="UP001370758"/>
    </source>
</evidence>
<dbReference type="EMBL" id="JAVHJL010000001">
    <property type="protein sequence ID" value="KAK6512301.1"/>
    <property type="molecule type" value="Genomic_DNA"/>
</dbReference>
<proteinExistence type="predicted"/>
<comment type="caution">
    <text evidence="2">The sequence shown here is derived from an EMBL/GenBank/DDBJ whole genome shotgun (WGS) entry which is preliminary data.</text>
</comment>
<dbReference type="AlphaFoldDB" id="A0AAV9WPZ0"/>
<sequence>MYSWPSLPLSGDQSTMRRESNARSPKTHIFPFAYHSTPQSPTTLPSSGSNLIDLSKMSLSKMPPEIAYNIVSNLDDLDDLVCLMKTSRYMHSIGHGRLRQRIDETLMDFATETKGWSPPTKGGLESSWKEDSKSFSVSFEIKTKRAKYPRKTSNLDSEQFLEAMVKQLTKKKNNPNIIGAVELSNAKILTYPGISRAFKLLFMHSFFTPAEKFGITSLTTDLSLHDIRKHFDTKKLTKLDLTFSTTFWEYDYSKIGVPLEKSVCISPKIGTVREIKVLKNIILRCPNLESLSLKPQVGPLGVTVPLTVPRRVFAQLEKAVMGLGKLHTLEISGYLFHPSFFLPVPENVKTLKYHNCNKLSPEWWSKFSEAALTNVEDLDIHIDGTRHLPGFYREAGGGFTSSLSQNLNGFVIGDVKVKTLKQFGCKLPTNPCLPRDLVECIERNNPGLDEKESDE</sequence>
<protein>
    <recommendedName>
        <fullName evidence="4">F-box domain-containing protein</fullName>
    </recommendedName>
</protein>
<name>A0AAV9WPZ0_9PEZI</name>
<gene>
    <name evidence="2" type="ORF">TWF481_001191</name>
</gene>
<reference evidence="2 3" key="1">
    <citation type="submission" date="2023-08" db="EMBL/GenBank/DDBJ databases">
        <authorList>
            <person name="Palmer J.M."/>
        </authorList>
    </citation>
    <scope>NUCLEOTIDE SEQUENCE [LARGE SCALE GENOMIC DNA]</scope>
    <source>
        <strain evidence="2 3">TWF481</strain>
    </source>
</reference>
<feature type="region of interest" description="Disordered" evidence="1">
    <location>
        <begin position="1"/>
        <end position="24"/>
    </location>
</feature>
<evidence type="ECO:0008006" key="4">
    <source>
        <dbReference type="Google" id="ProtNLM"/>
    </source>
</evidence>
<dbReference type="Proteomes" id="UP001370758">
    <property type="component" value="Unassembled WGS sequence"/>
</dbReference>
<accession>A0AAV9WPZ0</accession>
<keyword evidence="3" id="KW-1185">Reference proteome</keyword>
<evidence type="ECO:0000313" key="2">
    <source>
        <dbReference type="EMBL" id="KAK6512301.1"/>
    </source>
</evidence>
<evidence type="ECO:0000256" key="1">
    <source>
        <dbReference type="SAM" id="MobiDB-lite"/>
    </source>
</evidence>
<organism evidence="2 3">
    <name type="scientific">Arthrobotrys musiformis</name>
    <dbReference type="NCBI Taxonomy" id="47236"/>
    <lineage>
        <taxon>Eukaryota</taxon>
        <taxon>Fungi</taxon>
        <taxon>Dikarya</taxon>
        <taxon>Ascomycota</taxon>
        <taxon>Pezizomycotina</taxon>
        <taxon>Orbiliomycetes</taxon>
        <taxon>Orbiliales</taxon>
        <taxon>Orbiliaceae</taxon>
        <taxon>Arthrobotrys</taxon>
    </lineage>
</organism>